<accession>A0A554SG59</accession>
<organism evidence="2 3">
    <name type="scientific">Aeromicrobium piscarium</name>
    <dbReference type="NCBI Taxonomy" id="2590901"/>
    <lineage>
        <taxon>Bacteria</taxon>
        <taxon>Bacillati</taxon>
        <taxon>Actinomycetota</taxon>
        <taxon>Actinomycetes</taxon>
        <taxon>Propionibacteriales</taxon>
        <taxon>Nocardioidaceae</taxon>
        <taxon>Aeromicrobium</taxon>
    </lineage>
</organism>
<evidence type="ECO:0000313" key="3">
    <source>
        <dbReference type="Proteomes" id="UP000316988"/>
    </source>
</evidence>
<evidence type="ECO:0000256" key="1">
    <source>
        <dbReference type="SAM" id="Phobius"/>
    </source>
</evidence>
<evidence type="ECO:0000313" key="2">
    <source>
        <dbReference type="EMBL" id="TSD65331.1"/>
    </source>
</evidence>
<comment type="caution">
    <text evidence="2">The sequence shown here is derived from an EMBL/GenBank/DDBJ whole genome shotgun (WGS) entry which is preliminary data.</text>
</comment>
<keyword evidence="1" id="KW-0812">Transmembrane</keyword>
<feature type="transmembrane region" description="Helical" evidence="1">
    <location>
        <begin position="20"/>
        <end position="50"/>
    </location>
</feature>
<dbReference type="Proteomes" id="UP000316988">
    <property type="component" value="Unassembled WGS sequence"/>
</dbReference>
<dbReference type="OrthoDB" id="110211at2"/>
<proteinExistence type="predicted"/>
<gene>
    <name evidence="2" type="ORF">FNM00_06450</name>
</gene>
<sequence>MTLPPYQHYGVPQQRPSRPWLWALVGALVGAAVTAAAGVAIIIGIGIWMLDGDYMVTDPDVIDATRHPCEEVADAARDLPRFSGTADGAEALDRVSTSLVDVTDAIEASGTSEDASLAWRRDLSELADRVADYALTVAEGDLTAPDLGASTGLIERIDFGAPSGCEIPAALAALDPDYAGHWSEWG</sequence>
<protein>
    <submittedName>
        <fullName evidence="2">Uncharacterized protein</fullName>
    </submittedName>
</protein>
<keyword evidence="3" id="KW-1185">Reference proteome</keyword>
<dbReference type="RefSeq" id="WP_143912553.1">
    <property type="nucleotide sequence ID" value="NZ_VLNT01000003.1"/>
</dbReference>
<dbReference type="AlphaFoldDB" id="A0A554SG59"/>
<dbReference type="EMBL" id="VLNT01000003">
    <property type="protein sequence ID" value="TSD65331.1"/>
    <property type="molecule type" value="Genomic_DNA"/>
</dbReference>
<reference evidence="2 3" key="1">
    <citation type="submission" date="2019-07" db="EMBL/GenBank/DDBJ databases">
        <authorList>
            <person name="Zhao L.H."/>
        </authorList>
    </citation>
    <scope>NUCLEOTIDE SEQUENCE [LARGE SCALE GENOMIC DNA]</scope>
    <source>
        <strain evidence="2 3">Co35</strain>
    </source>
</reference>
<keyword evidence="1" id="KW-0472">Membrane</keyword>
<keyword evidence="1" id="KW-1133">Transmembrane helix</keyword>
<name>A0A554SG59_9ACTN</name>